<proteinExistence type="inferred from homology"/>
<evidence type="ECO:0000256" key="1">
    <source>
        <dbReference type="ARBA" id="ARBA00022801"/>
    </source>
</evidence>
<sequence>MEPALFRNVKTSRGFTYRYYFSASTDRSKPTILFVHGFPCSAHDWRKVIPTFQKKGYGIIVPDMLGYGGTDKPTEATMYKHSALCQDLVDILDAHQVQTVVAIGHDWGSSISSKLAILHPERVLAVALNAVGYFPPTPGMDFDKLMEHTKRAVGYELFGYWEFLAEDDSPRIINEHWDSFLCMLYPNDTALWKTDMGPRGKFKEWIEQDKKGPLLSIMSPEDIECATLVRNNGLAGPVNYYRTLVTNVAADDNKSIPPDRYTIHHPVLYVGCTRDTICVFSYAVQPTRQFCKNLTVKEIDTGHWVLIEKPAELAQMLLEWVEGLHL</sequence>
<dbReference type="InterPro" id="IPR000073">
    <property type="entry name" value="AB_hydrolase_1"/>
</dbReference>
<gene>
    <name evidence="4" type="ORF">EIP91_011709</name>
</gene>
<name>A0A4R0RR12_9APHY</name>
<dbReference type="Proteomes" id="UP000292702">
    <property type="component" value="Unassembled WGS sequence"/>
</dbReference>
<dbReference type="PRINTS" id="PR00412">
    <property type="entry name" value="EPOXHYDRLASE"/>
</dbReference>
<dbReference type="PANTHER" id="PTHR43329">
    <property type="entry name" value="EPOXIDE HYDROLASE"/>
    <property type="match status" value="1"/>
</dbReference>
<evidence type="ECO:0000256" key="2">
    <source>
        <dbReference type="ARBA" id="ARBA00038334"/>
    </source>
</evidence>
<dbReference type="OrthoDB" id="408373at2759"/>
<evidence type="ECO:0000313" key="5">
    <source>
        <dbReference type="Proteomes" id="UP000292702"/>
    </source>
</evidence>
<feature type="domain" description="AB hydrolase-1" evidence="3">
    <location>
        <begin position="30"/>
        <end position="310"/>
    </location>
</feature>
<protein>
    <recommendedName>
        <fullName evidence="3">AB hydrolase-1 domain-containing protein</fullName>
    </recommendedName>
</protein>
<evidence type="ECO:0000313" key="4">
    <source>
        <dbReference type="EMBL" id="TCD71231.1"/>
    </source>
</evidence>
<evidence type="ECO:0000259" key="3">
    <source>
        <dbReference type="Pfam" id="PF00561"/>
    </source>
</evidence>
<dbReference type="GO" id="GO:0016787">
    <property type="term" value="F:hydrolase activity"/>
    <property type="evidence" value="ECO:0007669"/>
    <property type="project" value="UniProtKB-KW"/>
</dbReference>
<organism evidence="4 5">
    <name type="scientific">Steccherinum ochraceum</name>
    <dbReference type="NCBI Taxonomy" id="92696"/>
    <lineage>
        <taxon>Eukaryota</taxon>
        <taxon>Fungi</taxon>
        <taxon>Dikarya</taxon>
        <taxon>Basidiomycota</taxon>
        <taxon>Agaricomycotina</taxon>
        <taxon>Agaricomycetes</taxon>
        <taxon>Polyporales</taxon>
        <taxon>Steccherinaceae</taxon>
        <taxon>Steccherinum</taxon>
    </lineage>
</organism>
<dbReference type="AlphaFoldDB" id="A0A4R0RR12"/>
<dbReference type="InterPro" id="IPR000639">
    <property type="entry name" value="Epox_hydrolase-like"/>
</dbReference>
<dbReference type="Pfam" id="PF00561">
    <property type="entry name" value="Abhydrolase_1"/>
    <property type="match status" value="1"/>
</dbReference>
<keyword evidence="5" id="KW-1185">Reference proteome</keyword>
<dbReference type="Gene3D" id="3.40.50.1820">
    <property type="entry name" value="alpha/beta hydrolase"/>
    <property type="match status" value="1"/>
</dbReference>
<comment type="similarity">
    <text evidence="2">Belongs to the AB hydrolase superfamily. Epoxide hydrolase family.</text>
</comment>
<dbReference type="EMBL" id="RWJN01000008">
    <property type="protein sequence ID" value="TCD71231.1"/>
    <property type="molecule type" value="Genomic_DNA"/>
</dbReference>
<accession>A0A4R0RR12</accession>
<keyword evidence="1" id="KW-0378">Hydrolase</keyword>
<dbReference type="PRINTS" id="PR00111">
    <property type="entry name" value="ABHYDROLASE"/>
</dbReference>
<dbReference type="InterPro" id="IPR029058">
    <property type="entry name" value="AB_hydrolase_fold"/>
</dbReference>
<dbReference type="SUPFAM" id="SSF53474">
    <property type="entry name" value="alpha/beta-Hydrolases"/>
    <property type="match status" value="1"/>
</dbReference>
<reference evidence="4 5" key="1">
    <citation type="submission" date="2018-11" db="EMBL/GenBank/DDBJ databases">
        <title>Genome assembly of Steccherinum ochraceum LE-BIN_3174, the white-rot fungus of the Steccherinaceae family (The Residual Polyporoid clade, Polyporales, Basidiomycota).</title>
        <authorList>
            <person name="Fedorova T.V."/>
            <person name="Glazunova O.A."/>
            <person name="Landesman E.O."/>
            <person name="Moiseenko K.V."/>
            <person name="Psurtseva N.V."/>
            <person name="Savinova O.S."/>
            <person name="Shakhova N.V."/>
            <person name="Tyazhelova T.V."/>
            <person name="Vasina D.V."/>
        </authorList>
    </citation>
    <scope>NUCLEOTIDE SEQUENCE [LARGE SCALE GENOMIC DNA]</scope>
    <source>
        <strain evidence="4 5">LE-BIN_3174</strain>
    </source>
</reference>
<comment type="caution">
    <text evidence="4">The sequence shown here is derived from an EMBL/GenBank/DDBJ whole genome shotgun (WGS) entry which is preliminary data.</text>
</comment>
<dbReference type="STRING" id="92696.A0A4R0RR12"/>